<dbReference type="EMBL" id="AP025028">
    <property type="protein sequence ID" value="BDA77689.1"/>
    <property type="molecule type" value="Genomic_DNA"/>
</dbReference>
<name>A0ABN6K9R9_9LEPT</name>
<proteinExistence type="predicted"/>
<dbReference type="SUPFAM" id="SSF101908">
    <property type="entry name" value="Putative isomerase YbhE"/>
    <property type="match status" value="1"/>
</dbReference>
<evidence type="ECO:0008006" key="3">
    <source>
        <dbReference type="Google" id="ProtNLM"/>
    </source>
</evidence>
<dbReference type="Proteomes" id="UP000245263">
    <property type="component" value="Chromosome 1"/>
</dbReference>
<gene>
    <name evidence="1" type="ORF">LPTSP3_g06190</name>
</gene>
<accession>A0ABN6K9R9</accession>
<evidence type="ECO:0000313" key="2">
    <source>
        <dbReference type="Proteomes" id="UP000245263"/>
    </source>
</evidence>
<sequence>MRLFVFISLLNSLIFFNSCLLNPLLKKYLFPETGTATDPLLLLGAGGIGINSSDGLILGGNISGLTQSGLVLSSGTATTESLSVASGSSTFQFTNKFSPGSAYNISISNQASGNVCSIINNSGVMDGNVNSVSIQCETVNTLYILNAQTQVIRAMTINSNGSLSLLNTYSTGISAGFMIWNGKHIVIGGGNNIKSYLRNPDGTLSFSNSLTLVNSLDGGSQYFAPSGKFLYAHSSAQIFSKIQIDSDGFFSGEASYGFGCYLVVGPVHPASNNLWTFNTGCGQSQGYFPIIDTTTGALGGGSTNESNIGTPPFFPEGCANCCSFSHNGNYLYCADGGDVPANKSGGDVKQMSVTSTSLAALTPFNIAPETPTHYLGPKSLILHPNGNYIFIYGNSNIFSYNINSSTGLIGAMVNSLPAPNSCGTSSNVGTNLQINTDGTLLYAICTITGDLGVYSISGSGVLGSPTIYTTAASVNTQQLVYIKGN</sequence>
<organism evidence="1 2">
    <name type="scientific">Leptospira kobayashii</name>
    <dbReference type="NCBI Taxonomy" id="1917830"/>
    <lineage>
        <taxon>Bacteria</taxon>
        <taxon>Pseudomonadati</taxon>
        <taxon>Spirochaetota</taxon>
        <taxon>Spirochaetia</taxon>
        <taxon>Leptospirales</taxon>
        <taxon>Leptospiraceae</taxon>
        <taxon>Leptospira</taxon>
    </lineage>
</organism>
<keyword evidence="2" id="KW-1185">Reference proteome</keyword>
<protein>
    <recommendedName>
        <fullName evidence="3">Lipoprotein</fullName>
    </recommendedName>
</protein>
<dbReference type="Gene3D" id="2.130.10.10">
    <property type="entry name" value="YVTN repeat-like/Quinoprotein amine dehydrogenase"/>
    <property type="match status" value="1"/>
</dbReference>
<reference evidence="1 2" key="1">
    <citation type="submission" date="2021-08" db="EMBL/GenBank/DDBJ databases">
        <title>Complete genome sequence of Leptospira kobayashii strain E30.</title>
        <authorList>
            <person name="Nakao R."/>
            <person name="Nakamura S."/>
            <person name="Masuzawa T."/>
            <person name="Koizumi N."/>
        </authorList>
    </citation>
    <scope>NUCLEOTIDE SEQUENCE [LARGE SCALE GENOMIC DNA]</scope>
    <source>
        <strain evidence="1 2">E30</strain>
    </source>
</reference>
<evidence type="ECO:0000313" key="1">
    <source>
        <dbReference type="EMBL" id="BDA77689.1"/>
    </source>
</evidence>
<dbReference type="InterPro" id="IPR015943">
    <property type="entry name" value="WD40/YVTN_repeat-like_dom_sf"/>
</dbReference>